<sequence>MLTTKLDNGGYNMLTVIHTFNGPDADRILGEVRTGIQSVEDIKGFKFASVNKQENTRDIMLFSKWENRSAYENWADTVGENKAFKSSTPQMFEVLEEKY</sequence>
<dbReference type="InterPro" id="IPR011008">
    <property type="entry name" value="Dimeric_a/b-barrel"/>
</dbReference>
<dbReference type="HOGENOM" id="CLU_2478222_0_0_9"/>
<protein>
    <recommendedName>
        <fullName evidence="3">Enzyme involved in biosynthesis of extracellular polysaccharides</fullName>
    </recommendedName>
</protein>
<reference evidence="1 2" key="1">
    <citation type="submission" date="2011-11" db="EMBL/GenBank/DDBJ databases">
        <title>The Noncontiguous Finished genome of Desulfosporosinus youngiae DSM 17734.</title>
        <authorList>
            <consortium name="US DOE Joint Genome Institute (JGI-PGF)"/>
            <person name="Lucas S."/>
            <person name="Han J."/>
            <person name="Lapidus A."/>
            <person name="Cheng J.-F."/>
            <person name="Goodwin L."/>
            <person name="Pitluck S."/>
            <person name="Peters L."/>
            <person name="Ovchinnikova G."/>
            <person name="Lu M."/>
            <person name="Land M.L."/>
            <person name="Hauser L."/>
            <person name="Pester M."/>
            <person name="Spring S."/>
            <person name="Ollivier B."/>
            <person name="Rattei T."/>
            <person name="Klenk H.-P."/>
            <person name="Wagner M."/>
            <person name="Loy A."/>
            <person name="Woyke T.J."/>
        </authorList>
    </citation>
    <scope>NUCLEOTIDE SEQUENCE [LARGE SCALE GENOMIC DNA]</scope>
    <source>
        <strain evidence="1 2">DSM 17734</strain>
    </source>
</reference>
<evidence type="ECO:0000313" key="1">
    <source>
        <dbReference type="EMBL" id="EHQ90216.1"/>
    </source>
</evidence>
<proteinExistence type="predicted"/>
<dbReference type="Proteomes" id="UP000005104">
    <property type="component" value="Chromosome"/>
</dbReference>
<dbReference type="AlphaFoldDB" id="H5XVR0"/>
<keyword evidence="2" id="KW-1185">Reference proteome</keyword>
<dbReference type="SUPFAM" id="SSF54909">
    <property type="entry name" value="Dimeric alpha+beta barrel"/>
    <property type="match status" value="1"/>
</dbReference>
<dbReference type="eggNOG" id="COG2329">
    <property type="taxonomic scope" value="Bacteria"/>
</dbReference>
<dbReference type="EMBL" id="CM001441">
    <property type="protein sequence ID" value="EHQ90216.1"/>
    <property type="molecule type" value="Genomic_DNA"/>
</dbReference>
<evidence type="ECO:0000313" key="2">
    <source>
        <dbReference type="Proteomes" id="UP000005104"/>
    </source>
</evidence>
<name>H5XVR0_9FIRM</name>
<dbReference type="Gene3D" id="3.30.70.100">
    <property type="match status" value="1"/>
</dbReference>
<gene>
    <name evidence="1" type="ORF">DesyoDRAFT_3184</name>
</gene>
<accession>H5XVR0</accession>
<organism evidence="1 2">
    <name type="scientific">Desulfosporosinus youngiae DSM 17734</name>
    <dbReference type="NCBI Taxonomy" id="768710"/>
    <lineage>
        <taxon>Bacteria</taxon>
        <taxon>Bacillati</taxon>
        <taxon>Bacillota</taxon>
        <taxon>Clostridia</taxon>
        <taxon>Eubacteriales</taxon>
        <taxon>Desulfitobacteriaceae</taxon>
        <taxon>Desulfosporosinus</taxon>
    </lineage>
</organism>
<evidence type="ECO:0008006" key="3">
    <source>
        <dbReference type="Google" id="ProtNLM"/>
    </source>
</evidence>